<evidence type="ECO:0000256" key="5">
    <source>
        <dbReference type="HAMAP-Rule" id="MF_00305"/>
    </source>
</evidence>
<dbReference type="PANTHER" id="PTHR17453:SF0">
    <property type="entry name" value="SIGNAL RECOGNITION PARTICLE 19 KDA PROTEIN"/>
    <property type="match status" value="1"/>
</dbReference>
<gene>
    <name evidence="5" type="primary">srp19</name>
    <name evidence="6" type="ORF">DLD82_14240</name>
</gene>
<dbReference type="GO" id="GO:0008312">
    <property type="term" value="F:7S RNA binding"/>
    <property type="evidence" value="ECO:0007669"/>
    <property type="project" value="UniProtKB-UniRule"/>
</dbReference>
<dbReference type="PANTHER" id="PTHR17453">
    <property type="entry name" value="SIGNAL RECOGNITION PARTICLE 19 KD PROTEIN"/>
    <property type="match status" value="1"/>
</dbReference>
<comment type="similarity">
    <text evidence="5">Belongs to the SRP19 family.</text>
</comment>
<comment type="function">
    <text evidence="5">Involved in targeting and insertion of nascent membrane proteins into the cytoplasmic membrane. Binds directly to 7S RNA and mediates binding of the 54 kDa subunit of the SRP.</text>
</comment>
<dbReference type="OrthoDB" id="56356at2157"/>
<name>A0A2V2MUK5_9EURY</name>
<keyword evidence="3 5" id="KW-0733">Signal recognition particle</keyword>
<dbReference type="GO" id="GO:0006617">
    <property type="term" value="P:SRP-dependent cotranslational protein targeting to membrane, signal sequence recognition"/>
    <property type="evidence" value="ECO:0007669"/>
    <property type="project" value="TreeGrafter"/>
</dbReference>
<dbReference type="InterPro" id="IPR036521">
    <property type="entry name" value="SRP19-like_sf"/>
</dbReference>
<reference evidence="6 7" key="1">
    <citation type="submission" date="2018-05" db="EMBL/GenBank/DDBJ databases">
        <title>Draft genome of Methanospirillum stamsii Pt1.</title>
        <authorList>
            <person name="Dueholm M.S."/>
            <person name="Nielsen P.H."/>
            <person name="Bakmann L.F."/>
            <person name="Otzen D.E."/>
        </authorList>
    </citation>
    <scope>NUCLEOTIDE SEQUENCE [LARGE SCALE GENOMIC DNA]</scope>
    <source>
        <strain evidence="6 7">Pt1</strain>
    </source>
</reference>
<dbReference type="SUPFAM" id="SSF69695">
    <property type="entry name" value="SRP19"/>
    <property type="match status" value="1"/>
</dbReference>
<dbReference type="RefSeq" id="WP_109941795.1">
    <property type="nucleotide sequence ID" value="NZ_CP176366.1"/>
</dbReference>
<organism evidence="6 7">
    <name type="scientific">Methanospirillum stamsii</name>
    <dbReference type="NCBI Taxonomy" id="1277351"/>
    <lineage>
        <taxon>Archaea</taxon>
        <taxon>Methanobacteriati</taxon>
        <taxon>Methanobacteriota</taxon>
        <taxon>Stenosarchaea group</taxon>
        <taxon>Methanomicrobia</taxon>
        <taxon>Methanomicrobiales</taxon>
        <taxon>Methanospirillaceae</taxon>
        <taxon>Methanospirillum</taxon>
    </lineage>
</organism>
<evidence type="ECO:0000313" key="6">
    <source>
        <dbReference type="EMBL" id="PWR71059.1"/>
    </source>
</evidence>
<evidence type="ECO:0000256" key="1">
    <source>
        <dbReference type="ARBA" id="ARBA00004496"/>
    </source>
</evidence>
<evidence type="ECO:0000256" key="4">
    <source>
        <dbReference type="ARBA" id="ARBA00023274"/>
    </source>
</evidence>
<dbReference type="InterPro" id="IPR022938">
    <property type="entry name" value="SRP19_arc-type"/>
</dbReference>
<comment type="subunit">
    <text evidence="5">Part of the signal recognition particle protein translocation system, which is composed of SRP and FtsY. Archaeal SRP consists of a 7S RNA molecule of 300 nucleotides and two protein subunits: SRP54 and SRP19.</text>
</comment>
<dbReference type="HAMAP" id="MF_00305">
    <property type="entry name" value="SRP19"/>
    <property type="match status" value="1"/>
</dbReference>
<dbReference type="AlphaFoldDB" id="A0A2V2MUK5"/>
<keyword evidence="7" id="KW-1185">Reference proteome</keyword>
<proteinExistence type="inferred from homology"/>
<dbReference type="Gene3D" id="3.30.56.30">
    <property type="entry name" value="Signal recognition particle, SRP19-like subunit"/>
    <property type="match status" value="1"/>
</dbReference>
<dbReference type="Pfam" id="PF01922">
    <property type="entry name" value="SRP19"/>
    <property type="match status" value="1"/>
</dbReference>
<dbReference type="InterPro" id="IPR002778">
    <property type="entry name" value="Signal_recog_particle_SRP19"/>
</dbReference>
<keyword evidence="2 5" id="KW-0963">Cytoplasm</keyword>
<keyword evidence="5" id="KW-0694">RNA-binding</keyword>
<dbReference type="Proteomes" id="UP000245934">
    <property type="component" value="Unassembled WGS sequence"/>
</dbReference>
<evidence type="ECO:0000256" key="2">
    <source>
        <dbReference type="ARBA" id="ARBA00022490"/>
    </source>
</evidence>
<comment type="caution">
    <text evidence="6">The sequence shown here is derived from an EMBL/GenBank/DDBJ whole genome shotgun (WGS) entry which is preliminary data.</text>
</comment>
<dbReference type="EMBL" id="QGMZ01000038">
    <property type="protein sequence ID" value="PWR71059.1"/>
    <property type="molecule type" value="Genomic_DNA"/>
</dbReference>
<protein>
    <recommendedName>
        <fullName evidence="5">Signal recognition particle 19 kDa protein</fullName>
        <shortName evidence="5">SRP19</shortName>
    </recommendedName>
</protein>
<evidence type="ECO:0000313" key="7">
    <source>
        <dbReference type="Proteomes" id="UP000245934"/>
    </source>
</evidence>
<accession>A0A2V2MUK5</accession>
<keyword evidence="4 5" id="KW-0687">Ribonucleoprotein</keyword>
<comment type="subcellular location">
    <subcellularLocation>
        <location evidence="1 5">Cytoplasm</location>
    </subcellularLocation>
</comment>
<dbReference type="GeneID" id="97608983"/>
<evidence type="ECO:0000256" key="3">
    <source>
        <dbReference type="ARBA" id="ARBA00023135"/>
    </source>
</evidence>
<dbReference type="GO" id="GO:0048500">
    <property type="term" value="C:signal recognition particle"/>
    <property type="evidence" value="ECO:0007669"/>
    <property type="project" value="UniProtKB-UniRule"/>
</dbReference>
<sequence length="90" mass="10383">MDKGVILYPCYFDSDLTRTEGRRVPRSKGVQNPEPVAIERILKKQKIPYNREQKSHPSYWWKGQGRFVAEFTGTKGELINIVSMGLKSPE</sequence>